<dbReference type="PANTHER" id="PTHR33747">
    <property type="entry name" value="UPF0225 PROTEIN SCO1677"/>
    <property type="match status" value="1"/>
</dbReference>
<dbReference type="SUPFAM" id="SSF103642">
    <property type="entry name" value="Sec-C motif"/>
    <property type="match status" value="1"/>
</dbReference>
<dbReference type="Proteomes" id="UP001156706">
    <property type="component" value="Unassembled WGS sequence"/>
</dbReference>
<dbReference type="InterPro" id="IPR004027">
    <property type="entry name" value="SEC_C_motif"/>
</dbReference>
<evidence type="ECO:0000259" key="3">
    <source>
        <dbReference type="Pfam" id="PF17775"/>
    </source>
</evidence>
<proteinExistence type="inferred from homology"/>
<dbReference type="InterPro" id="IPR032710">
    <property type="entry name" value="NTF2-like_dom_sf"/>
</dbReference>
<dbReference type="Gene3D" id="3.10.450.50">
    <property type="match status" value="1"/>
</dbReference>
<accession>A0ABQ5YIY4</accession>
<evidence type="ECO:0000256" key="1">
    <source>
        <dbReference type="ARBA" id="ARBA00010839"/>
    </source>
</evidence>
<dbReference type="EMBL" id="BSOG01000002">
    <property type="protein sequence ID" value="GLR13628.1"/>
    <property type="molecule type" value="Genomic_DNA"/>
</dbReference>
<organism evidence="4 5">
    <name type="scientific">Chitinimonas prasina</name>
    <dbReference type="NCBI Taxonomy" id="1434937"/>
    <lineage>
        <taxon>Bacteria</taxon>
        <taxon>Pseudomonadati</taxon>
        <taxon>Pseudomonadota</taxon>
        <taxon>Betaproteobacteria</taxon>
        <taxon>Neisseriales</taxon>
        <taxon>Chitinibacteraceae</taxon>
        <taxon>Chitinimonas</taxon>
    </lineage>
</organism>
<name>A0ABQ5YIY4_9NEIS</name>
<feature type="domain" description="YchJ-like middle NTF2-like" evidence="3">
    <location>
        <begin position="34"/>
        <end position="129"/>
    </location>
</feature>
<dbReference type="InterPro" id="IPR048469">
    <property type="entry name" value="YchJ-like_M"/>
</dbReference>
<comment type="caution">
    <text evidence="4">The sequence shown here is derived from an EMBL/GenBank/DDBJ whole genome shotgun (WGS) entry which is preliminary data.</text>
</comment>
<evidence type="ECO:0000256" key="2">
    <source>
        <dbReference type="HAMAP-Rule" id="MF_00612"/>
    </source>
</evidence>
<comment type="similarity">
    <text evidence="1 2">Belongs to the UPF0225 family.</text>
</comment>
<protein>
    <recommendedName>
        <fullName evidence="2">UPF0225 protein GCM10007907_24180</fullName>
    </recommendedName>
</protein>
<dbReference type="RefSeq" id="WP_284196719.1">
    <property type="nucleotide sequence ID" value="NZ_BSOG01000002.1"/>
</dbReference>
<reference evidence="5" key="1">
    <citation type="journal article" date="2019" name="Int. J. Syst. Evol. Microbiol.">
        <title>The Global Catalogue of Microorganisms (GCM) 10K type strain sequencing project: providing services to taxonomists for standard genome sequencing and annotation.</title>
        <authorList>
            <consortium name="The Broad Institute Genomics Platform"/>
            <consortium name="The Broad Institute Genome Sequencing Center for Infectious Disease"/>
            <person name="Wu L."/>
            <person name="Ma J."/>
        </authorList>
    </citation>
    <scope>NUCLEOTIDE SEQUENCE [LARGE SCALE GENOMIC DNA]</scope>
    <source>
        <strain evidence="5">NBRC 110044</strain>
    </source>
</reference>
<evidence type="ECO:0000313" key="4">
    <source>
        <dbReference type="EMBL" id="GLR13628.1"/>
    </source>
</evidence>
<evidence type="ECO:0000313" key="5">
    <source>
        <dbReference type="Proteomes" id="UP001156706"/>
    </source>
</evidence>
<dbReference type="Pfam" id="PF17775">
    <property type="entry name" value="YchJ_M-like"/>
    <property type="match status" value="1"/>
</dbReference>
<gene>
    <name evidence="4" type="ORF">GCM10007907_24180</name>
</gene>
<sequence length="133" mass="15124">MSKHEFPTDCPCGSGKPYKECCFMLHMEKEGARNPEALMRSRYSAYVMKKADYLLYSWHPDTRPDDLNLKDDSAKWVGLTIKGSEAGGPDDEEGTVEFVAKYKIGGKAAKVAEKSRFVRYKGRWVYLDGKVEE</sequence>
<dbReference type="PANTHER" id="PTHR33747:SF1">
    <property type="entry name" value="ADENYLATE CYCLASE-ASSOCIATED CAP C-TERMINAL DOMAIN-CONTAINING PROTEIN"/>
    <property type="match status" value="1"/>
</dbReference>
<dbReference type="HAMAP" id="MF_00612">
    <property type="entry name" value="UPF0225"/>
    <property type="match status" value="1"/>
</dbReference>
<dbReference type="Pfam" id="PF02810">
    <property type="entry name" value="SEC-C"/>
    <property type="match status" value="1"/>
</dbReference>
<dbReference type="InterPro" id="IPR023006">
    <property type="entry name" value="YchJ-like"/>
</dbReference>
<dbReference type="SUPFAM" id="SSF54427">
    <property type="entry name" value="NTF2-like"/>
    <property type="match status" value="1"/>
</dbReference>
<keyword evidence="5" id="KW-1185">Reference proteome</keyword>